<evidence type="ECO:0000313" key="2">
    <source>
        <dbReference type="Proteomes" id="UP000035080"/>
    </source>
</evidence>
<dbReference type="Proteomes" id="UP000035080">
    <property type="component" value="Chromosome"/>
</dbReference>
<gene>
    <name evidence="1" type="ORF">PI93_009080</name>
</gene>
<proteinExistence type="predicted"/>
<dbReference type="EMBL" id="CP047385">
    <property type="protein sequence ID" value="QHF12779.1"/>
    <property type="molecule type" value="Genomic_DNA"/>
</dbReference>
<dbReference type="RefSeq" id="WP_039367533.1">
    <property type="nucleotide sequence ID" value="NZ_CP047385.1"/>
</dbReference>
<keyword evidence="2" id="KW-1185">Reference proteome</keyword>
<organism evidence="1 2">
    <name type="scientific">Pandoraea fibrosis</name>
    <dbReference type="NCBI Taxonomy" id="1891094"/>
    <lineage>
        <taxon>Bacteria</taxon>
        <taxon>Pseudomonadati</taxon>
        <taxon>Pseudomonadota</taxon>
        <taxon>Betaproteobacteria</taxon>
        <taxon>Burkholderiales</taxon>
        <taxon>Burkholderiaceae</taxon>
        <taxon>Pandoraea</taxon>
    </lineage>
</organism>
<accession>A0ABX6HQJ7</accession>
<sequence>MGVRPFVHRESRFDAVSTPWRRATILFPEEGTTMNGIQASHYSPGMGTMAATVPIALDHAVGQANADNLPLVGLANIRASAVAHPWSVSDSHAAPVPQRMGKAFGSDFLGVSVDDTSPGASFDAFLSVPADVDSVDVLPTPLAVPTSGVPRGAAPVLSASAMETLYLCASAQSLNPRITSLDSRNHPVCMPEDRSERAQICRDIVRGSLLGTGGRNGTVAFETSRDDVTAIVADTARRWTGHPALAGKKEWSRACDELESPGKFIEKVCDRLQQGSRVLPTRASTEWMLRVGCANGMPMHQAMVRSDLPSSVGLGTDEWVKLTLGIEQLGERHWEMRHAQVLDAAALPASNTRSFTALATLMSSKPPHIATQRLRNQLTMRGLPTAPADATTDASAQR</sequence>
<protein>
    <submittedName>
        <fullName evidence="1">Uncharacterized protein</fullName>
    </submittedName>
</protein>
<reference evidence="1 2" key="1">
    <citation type="journal article" date="2015" name="Genome Announc.">
        <title>Genome Sequences of Two Pandoraea pnomenusa Isolates Recovered 11 Months Apart from a Cystic Fibrosis Patient.</title>
        <authorList>
            <person name="Ee R."/>
            <person name="Ambrose M."/>
            <person name="Lazenby J."/>
            <person name="Williams P."/>
            <person name="Chan K.G."/>
            <person name="Roddam L."/>
        </authorList>
    </citation>
    <scope>NUCLEOTIDE SEQUENCE [LARGE SCALE GENOMIC DNA]</scope>
    <source>
        <strain evidence="1 2">6399</strain>
    </source>
</reference>
<evidence type="ECO:0000313" key="1">
    <source>
        <dbReference type="EMBL" id="QHF12779.1"/>
    </source>
</evidence>
<name>A0ABX6HQJ7_9BURK</name>